<comment type="caution">
    <text evidence="7">The sequence shown here is derived from an EMBL/GenBank/DDBJ whole genome shotgun (WGS) entry which is preliminary data.</text>
</comment>
<dbReference type="Pfam" id="PF01850">
    <property type="entry name" value="PIN"/>
    <property type="match status" value="1"/>
</dbReference>
<dbReference type="InterPro" id="IPR029060">
    <property type="entry name" value="PIN-like_dom_sf"/>
</dbReference>
<keyword evidence="1 5" id="KW-1277">Toxin-antitoxin system</keyword>
<proteinExistence type="inferred from homology"/>
<evidence type="ECO:0000256" key="3">
    <source>
        <dbReference type="ARBA" id="ARBA00022723"/>
    </source>
</evidence>
<feature type="binding site" evidence="5">
    <location>
        <position position="5"/>
    </location>
    <ligand>
        <name>Mg(2+)</name>
        <dbReference type="ChEBI" id="CHEBI:18420"/>
    </ligand>
</feature>
<keyword evidence="4 5" id="KW-0378">Hydrolase</keyword>
<dbReference type="EMBL" id="NRSD01000028">
    <property type="protein sequence ID" value="MBK1646570.1"/>
    <property type="molecule type" value="Genomic_DNA"/>
</dbReference>
<protein>
    <recommendedName>
        <fullName evidence="5">Ribonuclease VapC</fullName>
        <shortName evidence="5">RNase VapC</shortName>
        <ecNumber evidence="5">3.1.-.-</ecNumber>
    </recommendedName>
    <alternativeName>
        <fullName evidence="5">Toxin VapC</fullName>
    </alternativeName>
</protein>
<reference evidence="7 8" key="1">
    <citation type="journal article" date="2020" name="Microorganisms">
        <title>Osmotic Adaptation and Compatible Solute Biosynthesis of Phototrophic Bacteria as Revealed from Genome Analyses.</title>
        <authorList>
            <person name="Imhoff J.F."/>
            <person name="Rahn T."/>
            <person name="Kunzel S."/>
            <person name="Keller A."/>
            <person name="Neulinger S.C."/>
        </authorList>
    </citation>
    <scope>NUCLEOTIDE SEQUENCE [LARGE SCALE GENOMIC DNA]</scope>
    <source>
        <strain evidence="7 8">DSM 21303</strain>
    </source>
</reference>
<evidence type="ECO:0000259" key="6">
    <source>
        <dbReference type="Pfam" id="PF01850"/>
    </source>
</evidence>
<gene>
    <name evidence="5" type="primary">vapC</name>
    <name evidence="7" type="ORF">CKO25_18360</name>
</gene>
<dbReference type="Proteomes" id="UP001138802">
    <property type="component" value="Unassembled WGS sequence"/>
</dbReference>
<comment type="cofactor">
    <cofactor evidence="5">
        <name>Mg(2+)</name>
        <dbReference type="ChEBI" id="CHEBI:18420"/>
    </cofactor>
</comment>
<comment type="function">
    <text evidence="5">Toxic component of a toxin-antitoxin (TA) system. An RNase.</text>
</comment>
<keyword evidence="3 5" id="KW-0479">Metal-binding</keyword>
<comment type="similarity">
    <text evidence="5">Belongs to the PINc/VapC protein family.</text>
</comment>
<keyword evidence="8" id="KW-1185">Reference proteome</keyword>
<dbReference type="GO" id="GO:0090729">
    <property type="term" value="F:toxin activity"/>
    <property type="evidence" value="ECO:0007669"/>
    <property type="project" value="UniProtKB-KW"/>
</dbReference>
<dbReference type="CDD" id="cd18683">
    <property type="entry name" value="PIN_VapC-like"/>
    <property type="match status" value="1"/>
</dbReference>
<dbReference type="InterPro" id="IPR022907">
    <property type="entry name" value="VapC_family"/>
</dbReference>
<evidence type="ECO:0000256" key="2">
    <source>
        <dbReference type="ARBA" id="ARBA00022722"/>
    </source>
</evidence>
<dbReference type="AlphaFoldDB" id="A0A9X0WL99"/>
<sequence length="133" mass="14319">MIAVDTNVLVRILVDEPSQPAQVIAARALVSDAGAVFVPSVVLVETVWVLESAYGLPKSDVMQALDHLLANAAFTLEEEQRCNAALRLFRESGADFSDCLILAGCQARELPLYTFDKRLAKLTGAMPVEVDSG</sequence>
<evidence type="ECO:0000313" key="7">
    <source>
        <dbReference type="EMBL" id="MBK1646570.1"/>
    </source>
</evidence>
<dbReference type="PANTHER" id="PTHR39664:SF2">
    <property type="entry name" value="NUCLEIC ACID-BINDING PROTEIN, CONTAINING PIN DOMAIN-RELATED"/>
    <property type="match status" value="1"/>
</dbReference>
<feature type="domain" description="PIN" evidence="6">
    <location>
        <begin position="2"/>
        <end position="122"/>
    </location>
</feature>
<evidence type="ECO:0000256" key="4">
    <source>
        <dbReference type="ARBA" id="ARBA00022801"/>
    </source>
</evidence>
<evidence type="ECO:0000313" key="8">
    <source>
        <dbReference type="Proteomes" id="UP001138802"/>
    </source>
</evidence>
<dbReference type="GO" id="GO:0004540">
    <property type="term" value="F:RNA nuclease activity"/>
    <property type="evidence" value="ECO:0007669"/>
    <property type="project" value="InterPro"/>
</dbReference>
<dbReference type="GO" id="GO:0000287">
    <property type="term" value="F:magnesium ion binding"/>
    <property type="evidence" value="ECO:0007669"/>
    <property type="project" value="UniProtKB-UniRule"/>
</dbReference>
<keyword evidence="5" id="KW-0800">Toxin</keyword>
<dbReference type="HAMAP" id="MF_00265">
    <property type="entry name" value="VapC_Nob1"/>
    <property type="match status" value="1"/>
</dbReference>
<organism evidence="7 8">
    <name type="scientific">Thiocapsa imhoffii</name>
    <dbReference type="NCBI Taxonomy" id="382777"/>
    <lineage>
        <taxon>Bacteria</taxon>
        <taxon>Pseudomonadati</taxon>
        <taxon>Pseudomonadota</taxon>
        <taxon>Gammaproteobacteria</taxon>
        <taxon>Chromatiales</taxon>
        <taxon>Chromatiaceae</taxon>
        <taxon>Thiocapsa</taxon>
    </lineage>
</organism>
<dbReference type="PANTHER" id="PTHR39664">
    <property type="match status" value="1"/>
</dbReference>
<dbReference type="Gene3D" id="3.40.50.1010">
    <property type="entry name" value="5'-nuclease"/>
    <property type="match status" value="1"/>
</dbReference>
<dbReference type="EC" id="3.1.-.-" evidence="5"/>
<name>A0A9X0WL99_9GAMM</name>
<keyword evidence="5" id="KW-0460">Magnesium</keyword>
<feature type="binding site" evidence="5">
    <location>
        <position position="98"/>
    </location>
    <ligand>
        <name>Mg(2+)</name>
        <dbReference type="ChEBI" id="CHEBI:18420"/>
    </ligand>
</feature>
<evidence type="ECO:0000256" key="5">
    <source>
        <dbReference type="HAMAP-Rule" id="MF_00265"/>
    </source>
</evidence>
<evidence type="ECO:0000256" key="1">
    <source>
        <dbReference type="ARBA" id="ARBA00022649"/>
    </source>
</evidence>
<dbReference type="RefSeq" id="WP_200389395.1">
    <property type="nucleotide sequence ID" value="NZ_NRSD01000028.1"/>
</dbReference>
<dbReference type="InterPro" id="IPR002716">
    <property type="entry name" value="PIN_dom"/>
</dbReference>
<dbReference type="GO" id="GO:0016787">
    <property type="term" value="F:hydrolase activity"/>
    <property type="evidence" value="ECO:0007669"/>
    <property type="project" value="UniProtKB-KW"/>
</dbReference>
<accession>A0A9X0WL99</accession>
<dbReference type="SUPFAM" id="SSF88723">
    <property type="entry name" value="PIN domain-like"/>
    <property type="match status" value="1"/>
</dbReference>
<keyword evidence="2 5" id="KW-0540">Nuclease</keyword>